<accession>A0A2P2JHP7</accession>
<evidence type="ECO:0000256" key="1">
    <source>
        <dbReference type="SAM" id="MobiDB-lite"/>
    </source>
</evidence>
<organism evidence="2">
    <name type="scientific">Rhizophora mucronata</name>
    <name type="common">Asiatic mangrove</name>
    <dbReference type="NCBI Taxonomy" id="61149"/>
    <lineage>
        <taxon>Eukaryota</taxon>
        <taxon>Viridiplantae</taxon>
        <taxon>Streptophyta</taxon>
        <taxon>Embryophyta</taxon>
        <taxon>Tracheophyta</taxon>
        <taxon>Spermatophyta</taxon>
        <taxon>Magnoliopsida</taxon>
        <taxon>eudicotyledons</taxon>
        <taxon>Gunneridae</taxon>
        <taxon>Pentapetalae</taxon>
        <taxon>rosids</taxon>
        <taxon>fabids</taxon>
        <taxon>Malpighiales</taxon>
        <taxon>Rhizophoraceae</taxon>
        <taxon>Rhizophora</taxon>
    </lineage>
</organism>
<dbReference type="AlphaFoldDB" id="A0A2P2JHP7"/>
<feature type="region of interest" description="Disordered" evidence="1">
    <location>
        <begin position="41"/>
        <end position="64"/>
    </location>
</feature>
<reference evidence="2" key="1">
    <citation type="submission" date="2018-02" db="EMBL/GenBank/DDBJ databases">
        <title>Rhizophora mucronata_Transcriptome.</title>
        <authorList>
            <person name="Meera S.P."/>
            <person name="Sreeshan A."/>
            <person name="Augustine A."/>
        </authorList>
    </citation>
    <scope>NUCLEOTIDE SEQUENCE</scope>
    <source>
        <tissue evidence="2">Leaf</tissue>
    </source>
</reference>
<dbReference type="EMBL" id="GGEC01012510">
    <property type="protein sequence ID" value="MBW92993.1"/>
    <property type="molecule type" value="Transcribed_RNA"/>
</dbReference>
<evidence type="ECO:0000313" key="2">
    <source>
        <dbReference type="EMBL" id="MBW92993.1"/>
    </source>
</evidence>
<protein>
    <submittedName>
        <fullName evidence="2">Uncharacterized protein</fullName>
    </submittedName>
</protein>
<name>A0A2P2JHP7_RHIMU</name>
<sequence length="64" mass="7297">MKFGLSKNAEYMLFMPTARRPSGEIRQRMNGMLSIGQQTQHLKPMSHENHIGRTPVMLENPGQS</sequence>
<proteinExistence type="predicted"/>